<gene>
    <name evidence="1" type="ORF">TWF102_005451</name>
</gene>
<name>A0A7C8J741_ORBOL</name>
<protein>
    <submittedName>
        <fullName evidence="1">Uncharacterized protein</fullName>
    </submittedName>
</protein>
<dbReference type="AlphaFoldDB" id="A0A7C8J741"/>
<dbReference type="EMBL" id="WIQW01000028">
    <property type="protein sequence ID" value="KAF3099475.1"/>
    <property type="molecule type" value="Genomic_DNA"/>
</dbReference>
<dbReference type="Proteomes" id="UP000475325">
    <property type="component" value="Unassembled WGS sequence"/>
</dbReference>
<evidence type="ECO:0000313" key="1">
    <source>
        <dbReference type="EMBL" id="KAF3099475.1"/>
    </source>
</evidence>
<comment type="caution">
    <text evidence="1">The sequence shown here is derived from an EMBL/GenBank/DDBJ whole genome shotgun (WGS) entry which is preliminary data.</text>
</comment>
<evidence type="ECO:0000313" key="2">
    <source>
        <dbReference type="Proteomes" id="UP000475325"/>
    </source>
</evidence>
<reference evidence="1 2" key="1">
    <citation type="submission" date="2019-06" db="EMBL/GenBank/DDBJ databases">
        <authorList>
            <person name="Palmer J.M."/>
        </authorList>
    </citation>
    <scope>NUCLEOTIDE SEQUENCE [LARGE SCALE GENOMIC DNA]</scope>
    <source>
        <strain evidence="1 2">TWF102</strain>
    </source>
</reference>
<accession>A0A7C8J741</accession>
<sequence length="107" mass="11710">MTGSQKAQQLAGRSYVEQVGWEKPPFGGDSKLLCICACASQQILQVPAPPAHIFMVPLAESDFASAQLVRLLSVPESFPNLIGYKAPIKLYRYRTPIEICDTLSTVL</sequence>
<proteinExistence type="predicted"/>
<organism evidence="1 2">
    <name type="scientific">Orbilia oligospora</name>
    <name type="common">Nematode-trapping fungus</name>
    <name type="synonym">Arthrobotrys oligospora</name>
    <dbReference type="NCBI Taxonomy" id="2813651"/>
    <lineage>
        <taxon>Eukaryota</taxon>
        <taxon>Fungi</taxon>
        <taxon>Dikarya</taxon>
        <taxon>Ascomycota</taxon>
        <taxon>Pezizomycotina</taxon>
        <taxon>Orbiliomycetes</taxon>
        <taxon>Orbiliales</taxon>
        <taxon>Orbiliaceae</taxon>
        <taxon>Orbilia</taxon>
    </lineage>
</organism>